<dbReference type="UniPathway" id="UPA00070">
    <property type="reaction ID" value="UER00120"/>
</dbReference>
<dbReference type="SUPFAM" id="SSF51366">
    <property type="entry name" value="Ribulose-phoshate binding barrel"/>
    <property type="match status" value="1"/>
</dbReference>
<comment type="subunit">
    <text evidence="7">Homodimer.</text>
</comment>
<comment type="function">
    <text evidence="1 7">Catalyzes the decarboxylation of orotidine 5'-monophosphate (OMP) to uridine 5'-monophosphate (UMP).</text>
</comment>
<comment type="pathway">
    <text evidence="2 7 10">Pyrimidine metabolism; UMP biosynthesis via de novo pathway; UMP from orotate: step 2/2.</text>
</comment>
<feature type="binding site" evidence="7 9">
    <location>
        <position position="208"/>
    </location>
    <ligand>
        <name>substrate</name>
    </ligand>
</feature>
<dbReference type="PANTHER" id="PTHR32119:SF2">
    <property type="entry name" value="OROTIDINE 5'-PHOSPHATE DECARBOXYLASE"/>
    <property type="match status" value="1"/>
</dbReference>
<feature type="binding site" evidence="7">
    <location>
        <begin position="53"/>
        <end position="62"/>
    </location>
    <ligand>
        <name>substrate</name>
    </ligand>
</feature>
<dbReference type="NCBIfam" id="NF001273">
    <property type="entry name" value="PRK00230.1"/>
    <property type="match status" value="1"/>
</dbReference>
<keyword evidence="3 7" id="KW-0210">Decarboxylase</keyword>
<dbReference type="Gene3D" id="3.20.20.70">
    <property type="entry name" value="Aldolase class I"/>
    <property type="match status" value="1"/>
</dbReference>
<feature type="binding site" evidence="7 9">
    <location>
        <position position="179"/>
    </location>
    <ligand>
        <name>substrate</name>
    </ligand>
</feature>
<keyword evidence="4 7" id="KW-0665">Pyrimidine biosynthesis</keyword>
<dbReference type="InterPro" id="IPR014732">
    <property type="entry name" value="OMPdecase"/>
</dbReference>
<dbReference type="InterPro" id="IPR047596">
    <property type="entry name" value="OMPdecase_bac"/>
</dbReference>
<comment type="caution">
    <text evidence="12">The sequence shown here is derived from an EMBL/GenBank/DDBJ whole genome shotgun (WGS) entry which is preliminary data.</text>
</comment>
<dbReference type="EMBL" id="QSLN01000018">
    <property type="protein sequence ID" value="RDV81695.1"/>
    <property type="molecule type" value="Genomic_DNA"/>
</dbReference>
<dbReference type="CDD" id="cd04725">
    <property type="entry name" value="OMP_decarboxylase_like"/>
    <property type="match status" value="1"/>
</dbReference>
<gene>
    <name evidence="7" type="primary">pyrF</name>
    <name evidence="12" type="ORF">DXX99_09185</name>
</gene>
<feature type="active site" description="For OMPdecase activity" evidence="8">
    <location>
        <position position="58"/>
    </location>
</feature>
<evidence type="ECO:0000256" key="2">
    <source>
        <dbReference type="ARBA" id="ARBA00004861"/>
    </source>
</evidence>
<dbReference type="PROSITE" id="PS00156">
    <property type="entry name" value="OMPDECASE"/>
    <property type="match status" value="1"/>
</dbReference>
<evidence type="ECO:0000256" key="7">
    <source>
        <dbReference type="HAMAP-Rule" id="MF_01200"/>
    </source>
</evidence>
<dbReference type="InterPro" id="IPR001754">
    <property type="entry name" value="OMPdeCOase_dom"/>
</dbReference>
<dbReference type="AlphaFoldDB" id="A0A3D8P3A0"/>
<organism evidence="12 13">
    <name type="scientific">Ammonifex thiophilus</name>
    <dbReference type="NCBI Taxonomy" id="444093"/>
    <lineage>
        <taxon>Bacteria</taxon>
        <taxon>Bacillati</taxon>
        <taxon>Bacillota</taxon>
        <taxon>Clostridia</taxon>
        <taxon>Thermoanaerobacterales</taxon>
        <taxon>Thermoanaerobacteraceae</taxon>
        <taxon>Ammonifex</taxon>
    </lineage>
</organism>
<feature type="active site" description="For OMPdecase activity" evidence="8">
    <location>
        <position position="53"/>
    </location>
</feature>
<dbReference type="SMART" id="SM00934">
    <property type="entry name" value="OMPdecase"/>
    <property type="match status" value="1"/>
</dbReference>
<dbReference type="GO" id="GO:0004590">
    <property type="term" value="F:orotidine-5'-phosphate decarboxylase activity"/>
    <property type="evidence" value="ECO:0007669"/>
    <property type="project" value="UniProtKB-UniRule"/>
</dbReference>
<evidence type="ECO:0000256" key="5">
    <source>
        <dbReference type="ARBA" id="ARBA00023239"/>
    </source>
</evidence>
<evidence type="ECO:0000256" key="9">
    <source>
        <dbReference type="PIRSR" id="PIRSR614732-2"/>
    </source>
</evidence>
<evidence type="ECO:0000259" key="11">
    <source>
        <dbReference type="SMART" id="SM00934"/>
    </source>
</evidence>
<dbReference type="OrthoDB" id="9806203at2"/>
<feature type="active site" description="For OMPdecase activity" evidence="8">
    <location>
        <position position="55"/>
    </location>
</feature>
<evidence type="ECO:0000256" key="10">
    <source>
        <dbReference type="RuleBase" id="RU000512"/>
    </source>
</evidence>
<dbReference type="GO" id="GO:0044205">
    <property type="term" value="P:'de novo' UMP biosynthetic process"/>
    <property type="evidence" value="ECO:0007669"/>
    <property type="project" value="UniProtKB-UniRule"/>
</dbReference>
<dbReference type="GO" id="GO:0006207">
    <property type="term" value="P:'de novo' pyrimidine nucleobase biosynthetic process"/>
    <property type="evidence" value="ECO:0007669"/>
    <property type="project" value="InterPro"/>
</dbReference>
<dbReference type="NCBIfam" id="TIGR01740">
    <property type="entry name" value="pyrF"/>
    <property type="match status" value="1"/>
</dbReference>
<evidence type="ECO:0000313" key="13">
    <source>
        <dbReference type="Proteomes" id="UP000256329"/>
    </source>
</evidence>
<dbReference type="PANTHER" id="PTHR32119">
    <property type="entry name" value="OROTIDINE 5'-PHOSPHATE DECARBOXYLASE"/>
    <property type="match status" value="1"/>
</dbReference>
<proteinExistence type="inferred from homology"/>
<name>A0A3D8P3A0_9THEO</name>
<accession>A0A3D8P3A0</accession>
<dbReference type="EC" id="4.1.1.23" evidence="7"/>
<protein>
    <recommendedName>
        <fullName evidence="7">Orotidine 5'-phosphate decarboxylase</fullName>
        <ecNumber evidence="7">4.1.1.23</ecNumber>
    </recommendedName>
    <alternativeName>
        <fullName evidence="7">OMP decarboxylase</fullName>
        <shortName evidence="7">OMPDCase</shortName>
        <shortName evidence="7">OMPdecase</shortName>
    </alternativeName>
</protein>
<evidence type="ECO:0000256" key="8">
    <source>
        <dbReference type="PIRSR" id="PIRSR614732-1"/>
    </source>
</evidence>
<dbReference type="Pfam" id="PF00215">
    <property type="entry name" value="OMPdecase"/>
    <property type="match status" value="1"/>
</dbReference>
<comment type="similarity">
    <text evidence="7">Belongs to the OMP decarboxylase family. Type 1 subfamily.</text>
</comment>
<reference evidence="12 13" key="1">
    <citation type="submission" date="2018-08" db="EMBL/GenBank/DDBJ databases">
        <title>Form III RuBisCO-mediated autotrophy in Thermodesulfobium bacteria.</title>
        <authorList>
            <person name="Toshchakov S.V."/>
            <person name="Kublanov I.V."/>
            <person name="Frolov E."/>
            <person name="Bonch-Osmolovskaya E.A."/>
            <person name="Tourova T.P."/>
            <person name="Chernych N.A."/>
            <person name="Lebedinsky A.V."/>
        </authorList>
    </citation>
    <scope>NUCLEOTIDE SEQUENCE [LARGE SCALE GENOMIC DNA]</scope>
    <source>
        <strain evidence="12 13">SR</strain>
    </source>
</reference>
<dbReference type="Proteomes" id="UP000256329">
    <property type="component" value="Unassembled WGS sequence"/>
</dbReference>
<comment type="catalytic activity">
    <reaction evidence="6 7 10">
        <text>orotidine 5'-phosphate + H(+) = UMP + CO2</text>
        <dbReference type="Rhea" id="RHEA:11596"/>
        <dbReference type="ChEBI" id="CHEBI:15378"/>
        <dbReference type="ChEBI" id="CHEBI:16526"/>
        <dbReference type="ChEBI" id="CHEBI:57538"/>
        <dbReference type="ChEBI" id="CHEBI:57865"/>
        <dbReference type="EC" id="4.1.1.23"/>
    </reaction>
</comment>
<keyword evidence="13" id="KW-1185">Reference proteome</keyword>
<evidence type="ECO:0000313" key="12">
    <source>
        <dbReference type="EMBL" id="RDV81695.1"/>
    </source>
</evidence>
<evidence type="ECO:0000256" key="6">
    <source>
        <dbReference type="ARBA" id="ARBA00049157"/>
    </source>
</evidence>
<dbReference type="InterPro" id="IPR013785">
    <property type="entry name" value="Aldolase_TIM"/>
</dbReference>
<dbReference type="InterPro" id="IPR018089">
    <property type="entry name" value="OMPdecase_AS"/>
</dbReference>
<sequence length="238" mass="25209">MALDLDDWQKARDMAELLSPVVDGFKVGMRLFYRVGPKVWEFLQGKSEILFADLKLHDIPSTVAGGVRALVAQGVNLLNVHAAGGKAMMRAAVEAAAEEASLQGLPRPWLVAVTVLTSLDDASLREEVGIPEAVSQRVLAWARLAQECGLDGVVASPLEAGLLRRELGEDFLLVTPGIRPAGHPAGDQKRAATVAQALQAGADLLVVGRPILASPDPLAAALAIRREMEGFGSCVPKK</sequence>
<feature type="binding site" evidence="7 9">
    <location>
        <position position="188"/>
    </location>
    <ligand>
        <name>substrate</name>
    </ligand>
</feature>
<feature type="binding site" evidence="7 9">
    <location>
        <position position="26"/>
    </location>
    <ligand>
        <name>substrate</name>
    </ligand>
</feature>
<feature type="binding site" evidence="7 9">
    <location>
        <position position="4"/>
    </location>
    <ligand>
        <name>substrate</name>
    </ligand>
</feature>
<evidence type="ECO:0000256" key="1">
    <source>
        <dbReference type="ARBA" id="ARBA00002356"/>
    </source>
</evidence>
<keyword evidence="5 7" id="KW-0456">Lyase</keyword>
<feature type="binding site" evidence="7 9">
    <location>
        <position position="209"/>
    </location>
    <ligand>
        <name>substrate</name>
    </ligand>
</feature>
<dbReference type="InterPro" id="IPR011060">
    <property type="entry name" value="RibuloseP-bd_barrel"/>
</dbReference>
<evidence type="ECO:0000256" key="4">
    <source>
        <dbReference type="ARBA" id="ARBA00022975"/>
    </source>
</evidence>
<dbReference type="GO" id="GO:0005829">
    <property type="term" value="C:cytosol"/>
    <property type="evidence" value="ECO:0007669"/>
    <property type="project" value="TreeGrafter"/>
</dbReference>
<feature type="active site" description="Proton donor" evidence="7">
    <location>
        <position position="55"/>
    </location>
</feature>
<feature type="domain" description="Orotidine 5'-phosphate decarboxylase" evidence="11">
    <location>
        <begin position="2"/>
        <end position="224"/>
    </location>
</feature>
<dbReference type="HAMAP" id="MF_01200_B">
    <property type="entry name" value="OMPdecase_type1_B"/>
    <property type="match status" value="1"/>
</dbReference>
<feature type="binding site" evidence="7 9">
    <location>
        <position position="117"/>
    </location>
    <ligand>
        <name>substrate</name>
    </ligand>
</feature>
<evidence type="ECO:0000256" key="3">
    <source>
        <dbReference type="ARBA" id="ARBA00022793"/>
    </source>
</evidence>